<evidence type="ECO:0000313" key="4">
    <source>
        <dbReference type="EMBL" id="UYP46641.1"/>
    </source>
</evidence>
<protein>
    <recommendedName>
        <fullName evidence="3">HTH arsR-type domain-containing protein</fullName>
    </recommendedName>
</protein>
<evidence type="ECO:0000259" key="3">
    <source>
        <dbReference type="SMART" id="SM00418"/>
    </source>
</evidence>
<dbReference type="CDD" id="cd00090">
    <property type="entry name" value="HTH_ARSR"/>
    <property type="match status" value="1"/>
</dbReference>
<evidence type="ECO:0000256" key="2">
    <source>
        <dbReference type="ARBA" id="ARBA00023163"/>
    </source>
</evidence>
<evidence type="ECO:0000313" key="5">
    <source>
        <dbReference type="Proteomes" id="UP001208689"/>
    </source>
</evidence>
<dbReference type="InterPro" id="IPR036388">
    <property type="entry name" value="WH-like_DNA-bd_sf"/>
</dbReference>
<dbReference type="InterPro" id="IPR011991">
    <property type="entry name" value="ArsR-like_HTH"/>
</dbReference>
<proteinExistence type="predicted"/>
<keyword evidence="1" id="KW-0805">Transcription regulation</keyword>
<dbReference type="SUPFAM" id="SSF46785">
    <property type="entry name" value="Winged helix' DNA-binding domain"/>
    <property type="match status" value="1"/>
</dbReference>
<reference evidence="4" key="1">
    <citation type="submission" date="2022-09" db="EMBL/GenBank/DDBJ databases">
        <title>Actin cytoskeleton and complex cell architecture in an #Asgard archaeon.</title>
        <authorList>
            <person name="Ponce Toledo R.I."/>
            <person name="Schleper C."/>
            <person name="Rodrigues Oliveira T."/>
            <person name="Wollweber F."/>
            <person name="Xu J."/>
            <person name="Rittmann S."/>
            <person name="Klingl A."/>
            <person name="Pilhofer M."/>
        </authorList>
    </citation>
    <scope>NUCLEOTIDE SEQUENCE</scope>
    <source>
        <strain evidence="4">B-35</strain>
    </source>
</reference>
<accession>A0ABY6HTA2</accession>
<gene>
    <name evidence="4" type="ORF">NEF87_002926</name>
</gene>
<keyword evidence="5" id="KW-1185">Reference proteome</keyword>
<dbReference type="EMBL" id="CP104013">
    <property type="protein sequence ID" value="UYP46641.1"/>
    <property type="molecule type" value="Genomic_DNA"/>
</dbReference>
<feature type="domain" description="HTH arsR-type" evidence="3">
    <location>
        <begin position="14"/>
        <end position="96"/>
    </location>
</feature>
<dbReference type="InterPro" id="IPR001845">
    <property type="entry name" value="HTH_ArsR_DNA-bd_dom"/>
</dbReference>
<dbReference type="InterPro" id="IPR036390">
    <property type="entry name" value="WH_DNA-bd_sf"/>
</dbReference>
<dbReference type="SMART" id="SM00418">
    <property type="entry name" value="HTH_ARSR"/>
    <property type="match status" value="1"/>
</dbReference>
<dbReference type="Proteomes" id="UP001208689">
    <property type="component" value="Chromosome"/>
</dbReference>
<organism evidence="4 5">
    <name type="scientific">Candidatus Lokiarchaeum ossiferum</name>
    <dbReference type="NCBI Taxonomy" id="2951803"/>
    <lineage>
        <taxon>Archaea</taxon>
        <taxon>Promethearchaeati</taxon>
        <taxon>Promethearchaeota</taxon>
        <taxon>Promethearchaeia</taxon>
        <taxon>Promethearchaeales</taxon>
        <taxon>Promethearchaeaceae</taxon>
        <taxon>Candidatus Lokiarchaeum</taxon>
    </lineage>
</organism>
<name>A0ABY6HTA2_9ARCH</name>
<evidence type="ECO:0000256" key="1">
    <source>
        <dbReference type="ARBA" id="ARBA00023015"/>
    </source>
</evidence>
<keyword evidence="2" id="KW-0804">Transcription</keyword>
<sequence>MMSSKNNLNDATHTFFQAFQNDINISILAILQMYHSMNITQISNLSGYSKTTIRRHLQELDELGVLTSEERPVNIQGRYTPIYYSIASKSFSGENESFNYQTASISSIKQMINVNKVAIRNFTKYLEMFFPLFDHLDTIDSVSELKSNILTHLPNSNPDCRMLFFNEKEMEELCKIRMEFMEKINQLLEKQQQHSSTTGREFLYFDGYMNLKDLFEFKAEQVKLKKKKKPENLNFS</sequence>
<dbReference type="InterPro" id="IPR001034">
    <property type="entry name" value="DeoR_HTH"/>
</dbReference>
<dbReference type="Gene3D" id="1.10.10.10">
    <property type="entry name" value="Winged helix-like DNA-binding domain superfamily/Winged helix DNA-binding domain"/>
    <property type="match status" value="1"/>
</dbReference>
<dbReference type="Pfam" id="PF08220">
    <property type="entry name" value="HTH_DeoR"/>
    <property type="match status" value="1"/>
</dbReference>